<dbReference type="AlphaFoldDB" id="A0AAV1CEY2"/>
<evidence type="ECO:0000256" key="1">
    <source>
        <dbReference type="ARBA" id="ARBA00022942"/>
    </source>
</evidence>
<organism evidence="2 3">
    <name type="scientific">Oldenlandia corymbosa var. corymbosa</name>
    <dbReference type="NCBI Taxonomy" id="529605"/>
    <lineage>
        <taxon>Eukaryota</taxon>
        <taxon>Viridiplantae</taxon>
        <taxon>Streptophyta</taxon>
        <taxon>Embryophyta</taxon>
        <taxon>Tracheophyta</taxon>
        <taxon>Spermatophyta</taxon>
        <taxon>Magnoliopsida</taxon>
        <taxon>eudicotyledons</taxon>
        <taxon>Gunneridae</taxon>
        <taxon>Pentapetalae</taxon>
        <taxon>asterids</taxon>
        <taxon>lamiids</taxon>
        <taxon>Gentianales</taxon>
        <taxon>Rubiaceae</taxon>
        <taxon>Rubioideae</taxon>
        <taxon>Spermacoceae</taxon>
        <taxon>Hedyotis-Oldenlandia complex</taxon>
        <taxon>Oldenlandia</taxon>
    </lineage>
</organism>
<dbReference type="EMBL" id="OX459119">
    <property type="protein sequence ID" value="CAI9093264.1"/>
    <property type="molecule type" value="Genomic_DNA"/>
</dbReference>
<dbReference type="InterPro" id="IPR029055">
    <property type="entry name" value="Ntn_hydrolases_N"/>
</dbReference>
<dbReference type="Pfam" id="PF00227">
    <property type="entry name" value="Proteasome"/>
    <property type="match status" value="1"/>
</dbReference>
<name>A0AAV1CEY2_OLDCO</name>
<dbReference type="Gene3D" id="3.60.20.10">
    <property type="entry name" value="Glutamine Phosphoribosylpyrophosphate, subunit 1, domain 1"/>
    <property type="match status" value="1"/>
</dbReference>
<dbReference type="Proteomes" id="UP001161247">
    <property type="component" value="Chromosome 2"/>
</dbReference>
<dbReference type="InterPro" id="IPR001353">
    <property type="entry name" value="Proteasome_sua/b"/>
</dbReference>
<dbReference type="SUPFAM" id="SSF56235">
    <property type="entry name" value="N-terminal nucleophile aminohydrolases (Ntn hydrolases)"/>
    <property type="match status" value="1"/>
</dbReference>
<dbReference type="InterPro" id="IPR050115">
    <property type="entry name" value="Proteasome_alpha"/>
</dbReference>
<protein>
    <submittedName>
        <fullName evidence="2">OLC1v1028728C1</fullName>
    </submittedName>
</protein>
<keyword evidence="1" id="KW-0647">Proteasome</keyword>
<evidence type="ECO:0000313" key="3">
    <source>
        <dbReference type="Proteomes" id="UP001161247"/>
    </source>
</evidence>
<evidence type="ECO:0000313" key="2">
    <source>
        <dbReference type="EMBL" id="CAI9093264.1"/>
    </source>
</evidence>
<dbReference type="GO" id="GO:0051603">
    <property type="term" value="P:proteolysis involved in protein catabolic process"/>
    <property type="evidence" value="ECO:0007669"/>
    <property type="project" value="InterPro"/>
</dbReference>
<dbReference type="GO" id="GO:0005839">
    <property type="term" value="C:proteasome core complex"/>
    <property type="evidence" value="ECO:0007669"/>
    <property type="project" value="InterPro"/>
</dbReference>
<gene>
    <name evidence="2" type="ORF">OLC1_LOCUS4718</name>
</gene>
<proteinExistence type="predicted"/>
<sequence length="309" mass="34022">MILFFLEEHDFSKQVAADDKVVLDDEKSGQGACEKPLEGYSAKEKALELRGQVGTTDVISHEPKLSFGTGEKSFVSDVMFVLLKLKVEPLDIRKQVPMVDETYDRFNPTSPFYTNNPGRVHFVDDEHHFLYPRRERGTTTIAFIFKEGVMIAADHSSELSVPNVICVNNRIVATVSGGSEYLLERLQRKCCAYENMTGTRVSVAEAAKCLAGTVSPSMSTGGLLIGGMDEEGEFDLYYINRGGELMDVKLKRNHLGNSLKWICYATGSGAVGAMIYLQSKMKPDMSVTQAKEVAKAAICFTAFSATVVP</sequence>
<dbReference type="CDD" id="cd01906">
    <property type="entry name" value="proteasome_protease_HslV"/>
    <property type="match status" value="1"/>
</dbReference>
<dbReference type="PANTHER" id="PTHR11599">
    <property type="entry name" value="PROTEASOME SUBUNIT ALPHA/BETA"/>
    <property type="match status" value="1"/>
</dbReference>
<reference evidence="2" key="1">
    <citation type="submission" date="2023-03" db="EMBL/GenBank/DDBJ databases">
        <authorList>
            <person name="Julca I."/>
        </authorList>
    </citation>
    <scope>NUCLEOTIDE SEQUENCE</scope>
</reference>
<accession>A0AAV1CEY2</accession>
<keyword evidence="3" id="KW-1185">Reference proteome</keyword>